<dbReference type="EMBL" id="JAEACQ010000197">
    <property type="protein sequence ID" value="MBL7628919.1"/>
    <property type="molecule type" value="Genomic_DNA"/>
</dbReference>
<dbReference type="Proteomes" id="UP000604475">
    <property type="component" value="Unassembled WGS sequence"/>
</dbReference>
<keyword evidence="1" id="KW-0472">Membrane</keyword>
<accession>A0A937UMJ5</accession>
<name>A0A937UMJ5_9ACTN</name>
<organism evidence="3 4">
    <name type="scientific">Frankia nepalensis</name>
    <dbReference type="NCBI Taxonomy" id="1836974"/>
    <lineage>
        <taxon>Bacteria</taxon>
        <taxon>Bacillati</taxon>
        <taxon>Actinomycetota</taxon>
        <taxon>Actinomycetes</taxon>
        <taxon>Frankiales</taxon>
        <taxon>Frankiaceae</taxon>
        <taxon>Frankia</taxon>
    </lineage>
</organism>
<feature type="transmembrane region" description="Helical" evidence="1">
    <location>
        <begin position="168"/>
        <end position="186"/>
    </location>
</feature>
<proteinExistence type="predicted"/>
<feature type="transmembrane region" description="Helical" evidence="1">
    <location>
        <begin position="6"/>
        <end position="24"/>
    </location>
</feature>
<feature type="transmembrane region" description="Helical" evidence="1">
    <location>
        <begin position="312"/>
        <end position="332"/>
    </location>
</feature>
<reference evidence="3" key="1">
    <citation type="submission" date="2020-12" db="EMBL/GenBank/DDBJ databases">
        <title>Genomic characterization of non-nitrogen-fixing Frankia strains.</title>
        <authorList>
            <person name="Carlos-Shanley C."/>
            <person name="Guerra T."/>
            <person name="Hahn D."/>
        </authorList>
    </citation>
    <scope>NUCLEOTIDE SEQUENCE</scope>
    <source>
        <strain evidence="3">CN6</strain>
    </source>
</reference>
<evidence type="ECO:0000313" key="4">
    <source>
        <dbReference type="Proteomes" id="UP000604475"/>
    </source>
</evidence>
<comment type="caution">
    <text evidence="3">The sequence shown here is derived from an EMBL/GenBank/DDBJ whole genome shotgun (WGS) entry which is preliminary data.</text>
</comment>
<gene>
    <name evidence="3" type="ORF">I7412_17500</name>
</gene>
<keyword evidence="1" id="KW-0812">Transmembrane</keyword>
<keyword evidence="4" id="KW-1185">Reference proteome</keyword>
<feature type="transmembrane region" description="Helical" evidence="1">
    <location>
        <begin position="344"/>
        <end position="361"/>
    </location>
</feature>
<dbReference type="InterPro" id="IPR048389">
    <property type="entry name" value="YciQ-like_C"/>
</dbReference>
<dbReference type="AlphaFoldDB" id="A0A937UMJ5"/>
<evidence type="ECO:0000259" key="2">
    <source>
        <dbReference type="Pfam" id="PF20990"/>
    </source>
</evidence>
<feature type="domain" description="Predicted membrane protein YciQ-like C-terminal" evidence="2">
    <location>
        <begin position="44"/>
        <end position="268"/>
    </location>
</feature>
<sequence length="631" mass="68038">MVLELGLAICAIAGWFALFGACLLRTRPRPVTPVAPTRDFGGDEPPAVVSLLAHGWKHTDAAARSTLLDLAARRLVELRQPGGDPAQTTIHVPRPGKDDDAGLTAYERRVLDRVRGLAAGGVLPLTALTFRDPEQAKAWSRRLKAEVIADARTRGLTRRRFSSRTRSVLTAAAIVATLAVLVAMLHHGHRTHPGPGPALAATIPTFLVLVALANLPLGERDTPAGRAAAARWLGLRDFLRGDEAFAALPPAAVAVWDRYLPYGGALGVTHVCDEAVDLGMGDRTLVWSSFGGTWHQVRVRYPRLWGRYGKEALPLAASATGCLVAGVALLYYRGRAVDGLVGELHGLFWLASLLGGLYLAGRGAYRLLRAAVDVSSPVTVTGEVLWDAPWRMKSVNEDESVPWLYYLAVDDGQTDGSPYPRTTAWGVPRELWDRYQVGDVIRLTARPWTRRVLDVAVVEKGRARQLLEPTTDDATERLIAEAMGVATPGWRPEAGADVPPAGELLTVDEVSRAVGRQVTVAQSPIAPRSMSIRLFEADGRRAALVVVGRGLAGRLAMRRHRGGAPLPGIGDEAYQGDRWAIARSGDLVVSVRAEGRAELPHPGNLPWLLSTAVSRLPDDQPRRDPSSFSAP</sequence>
<dbReference type="Pfam" id="PF20990">
    <property type="entry name" value="DUF2207_C"/>
    <property type="match status" value="1"/>
</dbReference>
<evidence type="ECO:0000256" key="1">
    <source>
        <dbReference type="SAM" id="Phobius"/>
    </source>
</evidence>
<keyword evidence="1" id="KW-1133">Transmembrane helix</keyword>
<dbReference type="RefSeq" id="WP_203004905.1">
    <property type="nucleotide sequence ID" value="NZ_JADWYU010000137.1"/>
</dbReference>
<evidence type="ECO:0000313" key="3">
    <source>
        <dbReference type="EMBL" id="MBL7628919.1"/>
    </source>
</evidence>
<protein>
    <submittedName>
        <fullName evidence="3">DUF2207 domain-containing protein</fullName>
    </submittedName>
</protein>
<feature type="transmembrane region" description="Helical" evidence="1">
    <location>
        <begin position="198"/>
        <end position="217"/>
    </location>
</feature>